<dbReference type="InterPro" id="IPR036928">
    <property type="entry name" value="AS_sf"/>
</dbReference>
<keyword evidence="7" id="KW-0443">Lipid metabolism</keyword>
<evidence type="ECO:0000256" key="7">
    <source>
        <dbReference type="ARBA" id="ARBA00023098"/>
    </source>
</evidence>
<dbReference type="SUPFAM" id="SSF75304">
    <property type="entry name" value="Amidase signature (AS) enzymes"/>
    <property type="match status" value="1"/>
</dbReference>
<sequence length="519" mass="58344">MDSFLIKFHPVVFLNNFLFSECLQSGKFTAKEVLRTYQENAINAHHKTNCIESEKWAEELDKKAEDENYQKPPLFGIPVSVKESIQVKGYPQTQGFANELKNIADDDSIFVQQIKELGGIPFVLTNIPQSMLSFSCVNPIYGTTTNPYASTKTCGGSTGGEAALISLGGSIIGMGTDVGGSIRYPCHFCGIAGLKPSHLRLSHQGIVSSIPGRTLINSSSGPMAKCATDLVTFLRIIWSGKWIWHHDPYTVPIDWDEKQFNDKIYLLFFPFTCYYYDDGWFKPTPALQRAVYDTISILEGCGHTMVKFEPPNIPEAFKCFIGAMLTDGGKYLLDRFNKDLIGEGFEMMVYYFRIPGILKRVLGKLLTPFYPRIGQFLCSLPLDTSELRQTYGNIEAYRELYIKRMQELRIDALVCPVQVLPAVEHHIAIQLTPTTSYCGIFNLLDFAAGTVHITKVNEDDEKELDAYPENDVWYKTVKQATKGSIGLPVGVQIAVPPYYEETALRIMCDIEQHSRMSNL</sequence>
<feature type="domain" description="Amidase" evidence="20">
    <location>
        <begin position="32"/>
        <end position="503"/>
    </location>
</feature>
<dbReference type="GO" id="GO:0017064">
    <property type="term" value="F:fatty acid amide hydrolase activity"/>
    <property type="evidence" value="ECO:0007669"/>
    <property type="project" value="UniProtKB-EC"/>
</dbReference>
<comment type="catalytic activity">
    <reaction evidence="14">
        <text>N-octadecanoyl ethanolamine + H2O = octadecanoate + ethanolamine</text>
        <dbReference type="Rhea" id="RHEA:63124"/>
        <dbReference type="ChEBI" id="CHEBI:15377"/>
        <dbReference type="ChEBI" id="CHEBI:25629"/>
        <dbReference type="ChEBI" id="CHEBI:57603"/>
        <dbReference type="ChEBI" id="CHEBI:85299"/>
    </reaction>
    <physiologicalReaction direction="left-to-right" evidence="14">
        <dbReference type="Rhea" id="RHEA:63125"/>
    </physiologicalReaction>
</comment>
<organism evidence="21 22">
    <name type="scientific">Elaeophora elaphi</name>
    <dbReference type="NCBI Taxonomy" id="1147741"/>
    <lineage>
        <taxon>Eukaryota</taxon>
        <taxon>Metazoa</taxon>
        <taxon>Ecdysozoa</taxon>
        <taxon>Nematoda</taxon>
        <taxon>Chromadorea</taxon>
        <taxon>Rhabditida</taxon>
        <taxon>Spirurina</taxon>
        <taxon>Spiruromorpha</taxon>
        <taxon>Filarioidea</taxon>
        <taxon>Onchocercidae</taxon>
        <taxon>Elaeophora</taxon>
    </lineage>
</organism>
<dbReference type="WBParaSite" id="EEL_0000830501-mRNA-1">
    <property type="protein sequence ID" value="EEL_0000830501-mRNA-1"/>
    <property type="gene ID" value="EEL_0000830501"/>
</dbReference>
<evidence type="ECO:0000256" key="9">
    <source>
        <dbReference type="ARBA" id="ARBA00048052"/>
    </source>
</evidence>
<evidence type="ECO:0000256" key="10">
    <source>
        <dbReference type="ARBA" id="ARBA00048606"/>
    </source>
</evidence>
<comment type="catalytic activity">
    <reaction evidence="11">
        <text>N-(5Z,8Z,11Z,14Z-eicosatetraenoyl)-L-serine + H2O = (5Z,8Z,11Z,14Z)-eicosatetraenoate + L-serine</text>
        <dbReference type="Rhea" id="RHEA:64116"/>
        <dbReference type="ChEBI" id="CHEBI:15377"/>
        <dbReference type="ChEBI" id="CHEBI:32395"/>
        <dbReference type="ChEBI" id="CHEBI:33384"/>
        <dbReference type="ChEBI" id="CHEBI:149697"/>
    </reaction>
    <physiologicalReaction direction="left-to-right" evidence="11">
        <dbReference type="Rhea" id="RHEA:64117"/>
    </physiologicalReaction>
</comment>
<evidence type="ECO:0000256" key="8">
    <source>
        <dbReference type="ARBA" id="ARBA00047450"/>
    </source>
</evidence>
<evidence type="ECO:0000256" key="19">
    <source>
        <dbReference type="PIRSR" id="PIRSR001221-2"/>
    </source>
</evidence>
<evidence type="ECO:0000256" key="18">
    <source>
        <dbReference type="PIRSR" id="PIRSR001221-1"/>
    </source>
</evidence>
<evidence type="ECO:0000256" key="4">
    <source>
        <dbReference type="ARBA" id="ARBA00022553"/>
    </source>
</evidence>
<dbReference type="FunFam" id="3.90.1300.10:FF:000001">
    <property type="entry name" value="Fatty-acid amide hydrolase 1"/>
    <property type="match status" value="1"/>
</dbReference>
<comment type="catalytic activity">
    <reaction evidence="9">
        <text>N-(9Z-octadecenoyl) ethanolamine + H2O = ethanolamine + (9Z)-octadecenoate</text>
        <dbReference type="Rhea" id="RHEA:45060"/>
        <dbReference type="ChEBI" id="CHEBI:15377"/>
        <dbReference type="ChEBI" id="CHEBI:30823"/>
        <dbReference type="ChEBI" id="CHEBI:57603"/>
        <dbReference type="ChEBI" id="CHEBI:71466"/>
    </reaction>
    <physiologicalReaction direction="left-to-right" evidence="9">
        <dbReference type="Rhea" id="RHEA:45061"/>
    </physiologicalReaction>
</comment>
<evidence type="ECO:0000256" key="12">
    <source>
        <dbReference type="ARBA" id="ARBA00050992"/>
    </source>
</evidence>
<evidence type="ECO:0000256" key="15">
    <source>
        <dbReference type="ARBA" id="ARBA00052458"/>
    </source>
</evidence>
<evidence type="ECO:0000313" key="21">
    <source>
        <dbReference type="Proteomes" id="UP000050640"/>
    </source>
</evidence>
<evidence type="ECO:0000256" key="13">
    <source>
        <dbReference type="ARBA" id="ARBA00051346"/>
    </source>
</evidence>
<evidence type="ECO:0000256" key="1">
    <source>
        <dbReference type="ARBA" id="ARBA00000208"/>
    </source>
</evidence>
<feature type="binding site" evidence="19">
    <location>
        <begin position="178"/>
        <end position="181"/>
    </location>
    <ligand>
        <name>substrate</name>
    </ligand>
</feature>
<feature type="binding site" evidence="19">
    <location>
        <position position="157"/>
    </location>
    <ligand>
        <name>substrate</name>
    </ligand>
</feature>
<evidence type="ECO:0000256" key="17">
    <source>
        <dbReference type="ARBA" id="ARBA00077216"/>
    </source>
</evidence>
<name>A0A0R3S0Y5_9BILA</name>
<evidence type="ECO:0000256" key="11">
    <source>
        <dbReference type="ARBA" id="ARBA00050294"/>
    </source>
</evidence>
<feature type="active site" description="Acyl-ester intermediate" evidence="18">
    <location>
        <position position="181"/>
    </location>
</feature>
<dbReference type="STRING" id="1147741.A0A0R3S0Y5"/>
<dbReference type="Gene3D" id="3.90.1300.10">
    <property type="entry name" value="Amidase signature (AS) domain"/>
    <property type="match status" value="1"/>
</dbReference>
<evidence type="ECO:0000313" key="22">
    <source>
        <dbReference type="WBParaSite" id="EEL_0000830501-mRNA-1"/>
    </source>
</evidence>
<reference evidence="22" key="1">
    <citation type="submission" date="2017-02" db="UniProtKB">
        <authorList>
            <consortium name="WormBaseParasite"/>
        </authorList>
    </citation>
    <scope>IDENTIFICATION</scope>
</reference>
<comment type="catalytic activity">
    <reaction evidence="8">
        <text>(9Z)-octadecenoate + glycine = N-(9Z-octadecenoyl)glycine + H2O</text>
        <dbReference type="Rhea" id="RHEA:51316"/>
        <dbReference type="ChEBI" id="CHEBI:15377"/>
        <dbReference type="ChEBI" id="CHEBI:30823"/>
        <dbReference type="ChEBI" id="CHEBI:57305"/>
        <dbReference type="ChEBI" id="CHEBI:133992"/>
    </reaction>
    <physiologicalReaction direction="right-to-left" evidence="8">
        <dbReference type="Rhea" id="RHEA:51318"/>
    </physiologicalReaction>
</comment>
<keyword evidence="6" id="KW-0442">Lipid degradation</keyword>
<dbReference type="Pfam" id="PF01425">
    <property type="entry name" value="Amidase"/>
    <property type="match status" value="1"/>
</dbReference>
<comment type="similarity">
    <text evidence="2">Belongs to the amidase family.</text>
</comment>
<comment type="catalytic activity">
    <reaction evidence="1">
        <text>(9Z)-octadecenamide + H2O = (9Z)-octadecenoate + NH4(+)</text>
        <dbReference type="Rhea" id="RHEA:26506"/>
        <dbReference type="ChEBI" id="CHEBI:15377"/>
        <dbReference type="ChEBI" id="CHEBI:28938"/>
        <dbReference type="ChEBI" id="CHEBI:30823"/>
        <dbReference type="ChEBI" id="CHEBI:116314"/>
        <dbReference type="EC" id="3.5.1.99"/>
    </reaction>
    <physiologicalReaction direction="left-to-right" evidence="1">
        <dbReference type="Rhea" id="RHEA:26507"/>
    </physiologicalReaction>
</comment>
<comment type="catalytic activity">
    <reaction evidence="16">
        <text>N-(5Z,8Z,11Z,14Z)-eicosatetraenoyl-glycine + H2O = (5Z,8Z,11Z,14Z)-eicosatetraenoate + glycine</text>
        <dbReference type="Rhea" id="RHEA:64108"/>
        <dbReference type="ChEBI" id="CHEBI:15377"/>
        <dbReference type="ChEBI" id="CHEBI:32395"/>
        <dbReference type="ChEBI" id="CHEBI:57305"/>
        <dbReference type="ChEBI" id="CHEBI:59002"/>
    </reaction>
    <physiologicalReaction direction="left-to-right" evidence="16">
        <dbReference type="Rhea" id="RHEA:64109"/>
    </physiologicalReaction>
</comment>
<feature type="binding site" evidence="19">
    <location>
        <position position="131"/>
    </location>
    <ligand>
        <name>substrate</name>
    </ligand>
</feature>
<evidence type="ECO:0000256" key="6">
    <source>
        <dbReference type="ARBA" id="ARBA00022963"/>
    </source>
</evidence>
<dbReference type="GO" id="GO:0009062">
    <property type="term" value="P:fatty acid catabolic process"/>
    <property type="evidence" value="ECO:0007669"/>
    <property type="project" value="TreeGrafter"/>
</dbReference>
<keyword evidence="5" id="KW-0378">Hydrolase</keyword>
<dbReference type="InterPro" id="IPR052096">
    <property type="entry name" value="Endocannabinoid_amidase"/>
</dbReference>
<dbReference type="AlphaFoldDB" id="A0A0R3S0Y5"/>
<evidence type="ECO:0000256" key="14">
    <source>
        <dbReference type="ARBA" id="ARBA00051454"/>
    </source>
</evidence>
<dbReference type="EC" id="3.5.1.99" evidence="3"/>
<proteinExistence type="inferred from homology"/>
<evidence type="ECO:0000256" key="16">
    <source>
        <dbReference type="ARBA" id="ARBA00052709"/>
    </source>
</evidence>
<dbReference type="PIRSF" id="PIRSF001221">
    <property type="entry name" value="Amidase_fungi"/>
    <property type="match status" value="1"/>
</dbReference>
<comment type="catalytic activity">
    <reaction evidence="12">
        <text>N-(15Z-tetracosenoyl)-ethanolamine + H2O = (15Z)-tetracosenoate + ethanolamine</text>
        <dbReference type="Rhea" id="RHEA:63144"/>
        <dbReference type="ChEBI" id="CHEBI:15377"/>
        <dbReference type="ChEBI" id="CHEBI:32392"/>
        <dbReference type="ChEBI" id="CHEBI:57603"/>
        <dbReference type="ChEBI" id="CHEBI:146187"/>
    </reaction>
    <physiologicalReaction direction="left-to-right" evidence="12">
        <dbReference type="Rhea" id="RHEA:63145"/>
    </physiologicalReaction>
</comment>
<feature type="active site" description="Charge relay system" evidence="18">
    <location>
        <position position="157"/>
    </location>
</feature>
<comment type="catalytic activity">
    <reaction evidence="10">
        <text>N-(5Z,8Z,11Z,14Z-eicosatetraenoyl)-ethanolamine + H2O = ethanolamine + (5Z,8Z,11Z,14Z)-eicosatetraenoate</text>
        <dbReference type="Rhea" id="RHEA:26136"/>
        <dbReference type="ChEBI" id="CHEBI:2700"/>
        <dbReference type="ChEBI" id="CHEBI:15377"/>
        <dbReference type="ChEBI" id="CHEBI:32395"/>
        <dbReference type="ChEBI" id="CHEBI:57603"/>
        <dbReference type="EC" id="3.5.1.99"/>
    </reaction>
    <physiologicalReaction direction="left-to-right" evidence="10">
        <dbReference type="Rhea" id="RHEA:26137"/>
    </physiologicalReaction>
</comment>
<dbReference type="GO" id="GO:0004040">
    <property type="term" value="F:amidase activity"/>
    <property type="evidence" value="ECO:0007669"/>
    <property type="project" value="TreeGrafter"/>
</dbReference>
<dbReference type="Proteomes" id="UP000050640">
    <property type="component" value="Unplaced"/>
</dbReference>
<accession>A0A0R3S0Y5</accession>
<keyword evidence="21" id="KW-1185">Reference proteome</keyword>
<dbReference type="InterPro" id="IPR023631">
    <property type="entry name" value="Amidase_dom"/>
</dbReference>
<protein>
    <recommendedName>
        <fullName evidence="3">fatty acid amide hydrolase</fullName>
        <ecNumber evidence="3">3.5.1.99</ecNumber>
    </recommendedName>
    <alternativeName>
        <fullName evidence="17">Anandamide amidohydrolase 1</fullName>
    </alternativeName>
</protein>
<keyword evidence="4" id="KW-0597">Phosphoprotein</keyword>
<feature type="active site" description="Charge relay system" evidence="18">
    <location>
        <position position="82"/>
    </location>
</feature>
<evidence type="ECO:0000259" key="20">
    <source>
        <dbReference type="Pfam" id="PF01425"/>
    </source>
</evidence>
<evidence type="ECO:0000256" key="3">
    <source>
        <dbReference type="ARBA" id="ARBA00012112"/>
    </source>
</evidence>
<evidence type="ECO:0000256" key="2">
    <source>
        <dbReference type="ARBA" id="ARBA00009199"/>
    </source>
</evidence>
<comment type="catalytic activity">
    <reaction evidence="15">
        <text>N-docosanoyl-ethanolamine + H2O = docosanoate + ethanolamine</text>
        <dbReference type="Rhea" id="RHEA:63128"/>
        <dbReference type="ChEBI" id="CHEBI:15377"/>
        <dbReference type="ChEBI" id="CHEBI:23858"/>
        <dbReference type="ChEBI" id="CHEBI:57603"/>
        <dbReference type="ChEBI" id="CHEBI:146186"/>
    </reaction>
    <physiologicalReaction direction="left-to-right" evidence="15">
        <dbReference type="Rhea" id="RHEA:63129"/>
    </physiologicalReaction>
</comment>
<dbReference type="PANTHER" id="PTHR45847:SF7">
    <property type="entry name" value="AMIDASE DOMAIN-CONTAINING PROTEIN"/>
    <property type="match status" value="1"/>
</dbReference>
<dbReference type="PANTHER" id="PTHR45847">
    <property type="entry name" value="FATTY ACID AMIDE HYDROLASE"/>
    <property type="match status" value="1"/>
</dbReference>
<evidence type="ECO:0000256" key="5">
    <source>
        <dbReference type="ARBA" id="ARBA00022801"/>
    </source>
</evidence>
<comment type="catalytic activity">
    <reaction evidence="13">
        <text>N-(9Z-hexadecenoyl) ethanolamine + H2O = (9Z)-hexadecenoate + ethanolamine</text>
        <dbReference type="Rhea" id="RHEA:35563"/>
        <dbReference type="ChEBI" id="CHEBI:15377"/>
        <dbReference type="ChEBI" id="CHEBI:32372"/>
        <dbReference type="ChEBI" id="CHEBI:57603"/>
        <dbReference type="ChEBI" id="CHEBI:71465"/>
    </reaction>
    <physiologicalReaction direction="left-to-right" evidence="13">
        <dbReference type="Rhea" id="RHEA:35564"/>
    </physiologicalReaction>
</comment>